<dbReference type="CDD" id="cd16364">
    <property type="entry name" value="T3SC_I-like"/>
    <property type="match status" value="1"/>
</dbReference>
<feature type="region of interest" description="Disordered" evidence="1">
    <location>
        <begin position="128"/>
        <end position="150"/>
    </location>
</feature>
<dbReference type="Proteomes" id="UP001153069">
    <property type="component" value="Unassembled WGS sequence"/>
</dbReference>
<evidence type="ECO:0000313" key="3">
    <source>
        <dbReference type="Proteomes" id="UP001153069"/>
    </source>
</evidence>
<reference evidence="2" key="1">
    <citation type="submission" date="2020-06" db="EMBL/GenBank/DDBJ databases">
        <authorList>
            <consortium name="Plant Systems Biology data submission"/>
        </authorList>
    </citation>
    <scope>NUCLEOTIDE SEQUENCE</scope>
    <source>
        <strain evidence="2">D6</strain>
    </source>
</reference>
<keyword evidence="3" id="KW-1185">Reference proteome</keyword>
<gene>
    <name evidence="2" type="ORF">SEMRO_2138_G316090.1</name>
</gene>
<organism evidence="2 3">
    <name type="scientific">Seminavis robusta</name>
    <dbReference type="NCBI Taxonomy" id="568900"/>
    <lineage>
        <taxon>Eukaryota</taxon>
        <taxon>Sar</taxon>
        <taxon>Stramenopiles</taxon>
        <taxon>Ochrophyta</taxon>
        <taxon>Bacillariophyta</taxon>
        <taxon>Bacillariophyceae</taxon>
        <taxon>Bacillariophycidae</taxon>
        <taxon>Naviculales</taxon>
        <taxon>Naviculaceae</taxon>
        <taxon>Seminavis</taxon>
    </lineage>
</organism>
<sequence length="257" mass="28881">MKPFSTGINSSCTTNGKKKKKKSHLPSMLSPRLGSLSWRPRTQEEMARKKHRRVISQHLKKIGKGAGRELSLDHNGVCCFTFKKFVVVLEVPEENSDVCLVYSKVCHVLPEENIAEVKRIIEVFNERQQRGSSNNDIPDSSSISESTDSISEAADPLQATTMLAMKDEEEVNLIFSVPIQGLSFQDTADHLERFIKTAVLANRKLHKAKILPIPMPQQEPLDESSSFRGRRPRMWSVESQTSISDLSQGGLFSLFAR</sequence>
<protein>
    <submittedName>
        <fullName evidence="2">Uncharacterized protein</fullName>
    </submittedName>
</protein>
<comment type="caution">
    <text evidence="2">The sequence shown here is derived from an EMBL/GenBank/DDBJ whole genome shotgun (WGS) entry which is preliminary data.</text>
</comment>
<feature type="compositionally biased region" description="Polar residues" evidence="1">
    <location>
        <begin position="1"/>
        <end position="15"/>
    </location>
</feature>
<dbReference type="AlphaFoldDB" id="A0A9N8HZ07"/>
<accession>A0A9N8HZ07</accession>
<proteinExistence type="predicted"/>
<evidence type="ECO:0000256" key="1">
    <source>
        <dbReference type="SAM" id="MobiDB-lite"/>
    </source>
</evidence>
<dbReference type="SUPFAM" id="SSF69635">
    <property type="entry name" value="Type III secretory system chaperone-like"/>
    <property type="match status" value="1"/>
</dbReference>
<evidence type="ECO:0000313" key="2">
    <source>
        <dbReference type="EMBL" id="CAB9528058.1"/>
    </source>
</evidence>
<feature type="region of interest" description="Disordered" evidence="1">
    <location>
        <begin position="1"/>
        <end position="39"/>
    </location>
</feature>
<name>A0A9N8HZ07_9STRA</name>
<dbReference type="Gene3D" id="3.30.1460.10">
    <property type="match status" value="1"/>
</dbReference>
<feature type="compositionally biased region" description="Low complexity" evidence="1">
    <location>
        <begin position="132"/>
        <end position="150"/>
    </location>
</feature>
<dbReference type="EMBL" id="CAICTM010002136">
    <property type="protein sequence ID" value="CAB9528058.1"/>
    <property type="molecule type" value="Genomic_DNA"/>
</dbReference>